<feature type="region of interest" description="Disordered" evidence="1">
    <location>
        <begin position="158"/>
        <end position="185"/>
    </location>
</feature>
<sequence length="241" mass="27186">MDIINLQLDQSYLDRAKAELCLPNFPSTEIIGKIYDAMGGTVEHSQKMESMITWIKLLEKKYQETVTSIVYGLAHHYKQQDEGFHSPSDPFYHPQVSYFTENAVSRSFSLAEKLAQLINVWKELGMPESGSPRIAVSFKKVRERSVIDLSAFGDSLDTLSPERHSHTHGLNPEMSRPKVSSVGVGKISSDERPVEVIMHSFDESKLPVTPYQQLLRCKNVMGSFTTTVSTVFDDIEESLEP</sequence>
<keyword evidence="4" id="KW-1185">Reference proteome</keyword>
<gene>
    <name evidence="3" type="ORF">E1757_22185</name>
</gene>
<evidence type="ECO:0000313" key="4">
    <source>
        <dbReference type="Proteomes" id="UP000295636"/>
    </source>
</evidence>
<evidence type="ECO:0000259" key="2">
    <source>
        <dbReference type="Pfam" id="PF18730"/>
    </source>
</evidence>
<evidence type="ECO:0000256" key="1">
    <source>
        <dbReference type="SAM" id="MobiDB-lite"/>
    </source>
</evidence>
<proteinExistence type="predicted"/>
<reference evidence="3 4" key="1">
    <citation type="submission" date="2019-03" db="EMBL/GenBank/DDBJ databases">
        <title>This is whole genome sequence of Paenibacillus sp MS74 strain.</title>
        <authorList>
            <person name="Trinh H.N."/>
        </authorList>
    </citation>
    <scope>NUCLEOTIDE SEQUENCE [LARGE SCALE GENOMIC DNA]</scope>
    <source>
        <strain evidence="3 4">MS74</strain>
    </source>
</reference>
<dbReference type="Pfam" id="PF18730">
    <property type="entry name" value="HEPN_Cthe2314"/>
    <property type="match status" value="1"/>
</dbReference>
<accession>A0A4R5KJP2</accession>
<protein>
    <recommendedName>
        <fullName evidence="2">Cthe-2314-like HEPN domain-containing protein</fullName>
    </recommendedName>
</protein>
<comment type="caution">
    <text evidence="3">The sequence shown here is derived from an EMBL/GenBank/DDBJ whole genome shotgun (WGS) entry which is preliminary data.</text>
</comment>
<dbReference type="OrthoDB" id="2988219at2"/>
<evidence type="ECO:0000313" key="3">
    <source>
        <dbReference type="EMBL" id="TDF94677.1"/>
    </source>
</evidence>
<name>A0A4R5KJP2_9BACL</name>
<organism evidence="3 4">
    <name type="scientific">Paenibacillus piri</name>
    <dbReference type="NCBI Taxonomy" id="2547395"/>
    <lineage>
        <taxon>Bacteria</taxon>
        <taxon>Bacillati</taxon>
        <taxon>Bacillota</taxon>
        <taxon>Bacilli</taxon>
        <taxon>Bacillales</taxon>
        <taxon>Paenibacillaceae</taxon>
        <taxon>Paenibacillus</taxon>
    </lineage>
</organism>
<dbReference type="InterPro" id="IPR041394">
    <property type="entry name" value="HEPN_Cthe2314"/>
</dbReference>
<dbReference type="AlphaFoldDB" id="A0A4R5KJP2"/>
<feature type="domain" description="Cthe-2314-like HEPN" evidence="2">
    <location>
        <begin position="54"/>
        <end position="235"/>
    </location>
</feature>
<dbReference type="RefSeq" id="WP_133232209.1">
    <property type="nucleotide sequence ID" value="NZ_SMRT01000012.1"/>
</dbReference>
<dbReference type="EMBL" id="SMRT01000012">
    <property type="protein sequence ID" value="TDF94677.1"/>
    <property type="molecule type" value="Genomic_DNA"/>
</dbReference>
<dbReference type="Proteomes" id="UP000295636">
    <property type="component" value="Unassembled WGS sequence"/>
</dbReference>